<protein>
    <recommendedName>
        <fullName evidence="3">YbjN domain-containing protein</fullName>
    </recommendedName>
</protein>
<evidence type="ECO:0008006" key="3">
    <source>
        <dbReference type="Google" id="ProtNLM"/>
    </source>
</evidence>
<dbReference type="EMBL" id="CP045929">
    <property type="protein sequence ID" value="QGK69319.1"/>
    <property type="molecule type" value="Genomic_DNA"/>
</dbReference>
<name>A0A5Q3QCQ7_9PSEU</name>
<dbReference type="AlphaFoldDB" id="A0A5Q3QCQ7"/>
<sequence length="134" mass="15125">MAAWTDLVSYIRSEYNVIEDDPDEIRVLIEYGEDDELHRSQVVIICREVLDGHEDWVQIASVCGPAADVDLHQFLTEMGETTVVCGAVVMNEHIVIRDALPLMNLDLNEFEDPLTFVAATADHLEEKFWGGDGY</sequence>
<proteinExistence type="predicted"/>
<dbReference type="Proteomes" id="UP000371041">
    <property type="component" value="Chromosome"/>
</dbReference>
<dbReference type="Gene3D" id="3.30.1460.10">
    <property type="match status" value="1"/>
</dbReference>
<evidence type="ECO:0000313" key="2">
    <source>
        <dbReference type="Proteomes" id="UP000371041"/>
    </source>
</evidence>
<reference evidence="2" key="1">
    <citation type="submission" date="2019-11" db="EMBL/GenBank/DDBJ databases">
        <title>The complete genome sequence of Saccharopolyspora sp. E2A.</title>
        <authorList>
            <person name="Zhang G."/>
        </authorList>
    </citation>
    <scope>NUCLEOTIDE SEQUENCE [LARGE SCALE GENOMIC DNA]</scope>
    <source>
        <strain evidence="2">E2A</strain>
    </source>
</reference>
<dbReference type="KEGG" id="sace:GIY23_07035"/>
<dbReference type="SUPFAM" id="SSF69635">
    <property type="entry name" value="Type III secretory system chaperone-like"/>
    <property type="match status" value="1"/>
</dbReference>
<keyword evidence="2" id="KW-1185">Reference proteome</keyword>
<accession>A0A5Q3QCQ7</accession>
<organism evidence="1 2">
    <name type="scientific">Allosaccharopolyspora coralli</name>
    <dbReference type="NCBI Taxonomy" id="2665642"/>
    <lineage>
        <taxon>Bacteria</taxon>
        <taxon>Bacillati</taxon>
        <taxon>Actinomycetota</taxon>
        <taxon>Actinomycetes</taxon>
        <taxon>Pseudonocardiales</taxon>
        <taxon>Pseudonocardiaceae</taxon>
        <taxon>Allosaccharopolyspora</taxon>
    </lineage>
</organism>
<dbReference type="RefSeq" id="WP_154075915.1">
    <property type="nucleotide sequence ID" value="NZ_CP045929.1"/>
</dbReference>
<gene>
    <name evidence="1" type="ORF">GIY23_07035</name>
</gene>
<evidence type="ECO:0000313" key="1">
    <source>
        <dbReference type="EMBL" id="QGK69319.1"/>
    </source>
</evidence>